<keyword evidence="1" id="KW-0472">Membrane</keyword>
<feature type="transmembrane region" description="Helical" evidence="1">
    <location>
        <begin position="12"/>
        <end position="31"/>
    </location>
</feature>
<organism evidence="2 3">
    <name type="scientific">Durusdinium trenchii</name>
    <dbReference type="NCBI Taxonomy" id="1381693"/>
    <lineage>
        <taxon>Eukaryota</taxon>
        <taxon>Sar</taxon>
        <taxon>Alveolata</taxon>
        <taxon>Dinophyceae</taxon>
        <taxon>Suessiales</taxon>
        <taxon>Symbiodiniaceae</taxon>
        <taxon>Durusdinium</taxon>
    </lineage>
</organism>
<keyword evidence="3" id="KW-1185">Reference proteome</keyword>
<comment type="caution">
    <text evidence="2">The sequence shown here is derived from an EMBL/GenBank/DDBJ whole genome shotgun (WGS) entry which is preliminary data.</text>
</comment>
<feature type="transmembrane region" description="Helical" evidence="1">
    <location>
        <begin position="97"/>
        <end position="116"/>
    </location>
</feature>
<dbReference type="Proteomes" id="UP001642484">
    <property type="component" value="Unassembled WGS sequence"/>
</dbReference>
<proteinExistence type="predicted"/>
<reference evidence="2 3" key="1">
    <citation type="submission" date="2024-02" db="EMBL/GenBank/DDBJ databases">
        <authorList>
            <person name="Chen Y."/>
            <person name="Shah S."/>
            <person name="Dougan E. K."/>
            <person name="Thang M."/>
            <person name="Chan C."/>
        </authorList>
    </citation>
    <scope>NUCLEOTIDE SEQUENCE [LARGE SCALE GENOMIC DNA]</scope>
</reference>
<keyword evidence="1" id="KW-1133">Transmembrane helix</keyword>
<accession>A0ABP0RAP1</accession>
<keyword evidence="1" id="KW-0812">Transmembrane</keyword>
<dbReference type="EMBL" id="CAXAMN010025761">
    <property type="protein sequence ID" value="CAK9097652.1"/>
    <property type="molecule type" value="Genomic_DNA"/>
</dbReference>
<evidence type="ECO:0000256" key="1">
    <source>
        <dbReference type="SAM" id="Phobius"/>
    </source>
</evidence>
<sequence>MEGWSKRINFVMVLMVGILASFHAYSVFPIAENSGSFANVLNGFLKIFRLELLGDFELAELEGLDEQVKGKFKHGVFEGETGNFNHEKFHTWLCMEFMAMSIVFTVAMNVYIGLLSELYDKAVERKNGLYNHWLASTAYRFLCRSVCLCRFGRCVPEDKGPGQHQSGLMWFAYEEDHLLDVANNWRGRRKCLCLQTVRAIMVYNANEVSDSQCTADPKTGRAVSMSKPNGQTQLASGVWLLVIA</sequence>
<evidence type="ECO:0000313" key="3">
    <source>
        <dbReference type="Proteomes" id="UP001642484"/>
    </source>
</evidence>
<protein>
    <submittedName>
        <fullName evidence="2">Uncharacterized protein</fullName>
    </submittedName>
</protein>
<evidence type="ECO:0000313" key="2">
    <source>
        <dbReference type="EMBL" id="CAK9097652.1"/>
    </source>
</evidence>
<name>A0ABP0RAP1_9DINO</name>
<gene>
    <name evidence="2" type="ORF">CCMP2556_LOCUS46328</name>
</gene>